<protein>
    <submittedName>
        <fullName evidence="5">Phosphonate metabolism transcriptional regulator PhnF</fullName>
    </submittedName>
</protein>
<dbReference type="SMART" id="SM00345">
    <property type="entry name" value="HTH_GNTR"/>
    <property type="match status" value="1"/>
</dbReference>
<dbReference type="SUPFAM" id="SSF46785">
    <property type="entry name" value="Winged helix' DNA-binding domain"/>
    <property type="match status" value="1"/>
</dbReference>
<keyword evidence="3" id="KW-0804">Transcription</keyword>
<dbReference type="SMART" id="SM00866">
    <property type="entry name" value="UTRA"/>
    <property type="match status" value="1"/>
</dbReference>
<dbReference type="PANTHER" id="PTHR44846:SF1">
    <property type="entry name" value="MANNOSYL-D-GLYCERATE TRANSPORT_METABOLISM SYSTEM REPRESSOR MNGR-RELATED"/>
    <property type="match status" value="1"/>
</dbReference>
<dbReference type="InterPro" id="IPR011663">
    <property type="entry name" value="UTRA"/>
</dbReference>
<reference evidence="5" key="2">
    <citation type="journal article" date="2021" name="Syst. Appl. Microbiol.">
        <title>Roseomonas hellenica sp. nov., isolated from roots of wild-growing Alkanna tinctoria.</title>
        <authorList>
            <person name="Rat A."/>
            <person name="Naranjo H.D."/>
            <person name="Lebbe L."/>
            <person name="Cnockaert M."/>
            <person name="Krigas N."/>
            <person name="Grigoriadou K."/>
            <person name="Maloupa E."/>
            <person name="Willems A."/>
        </authorList>
    </citation>
    <scope>NUCLEOTIDE SEQUENCE</scope>
    <source>
        <strain evidence="5">LMG 28251</strain>
    </source>
</reference>
<evidence type="ECO:0000256" key="2">
    <source>
        <dbReference type="ARBA" id="ARBA00023125"/>
    </source>
</evidence>
<dbReference type="Gene3D" id="3.40.1410.10">
    <property type="entry name" value="Chorismate lyase-like"/>
    <property type="match status" value="1"/>
</dbReference>
<dbReference type="Proteomes" id="UP001196068">
    <property type="component" value="Unassembled WGS sequence"/>
</dbReference>
<dbReference type="CDD" id="cd07377">
    <property type="entry name" value="WHTH_GntR"/>
    <property type="match status" value="1"/>
</dbReference>
<dbReference type="InterPro" id="IPR050679">
    <property type="entry name" value="Bact_HTH_transcr_reg"/>
</dbReference>
<dbReference type="Pfam" id="PF07702">
    <property type="entry name" value="UTRA"/>
    <property type="match status" value="1"/>
</dbReference>
<dbReference type="SUPFAM" id="SSF64288">
    <property type="entry name" value="Chorismate lyase-like"/>
    <property type="match status" value="1"/>
</dbReference>
<dbReference type="RefSeq" id="WP_211873835.1">
    <property type="nucleotide sequence ID" value="NZ_JAAEDH010000007.1"/>
</dbReference>
<evidence type="ECO:0000313" key="5">
    <source>
        <dbReference type="EMBL" id="MBR0654997.1"/>
    </source>
</evidence>
<evidence type="ECO:0000313" key="6">
    <source>
        <dbReference type="Proteomes" id="UP001196068"/>
    </source>
</evidence>
<dbReference type="PANTHER" id="PTHR44846">
    <property type="entry name" value="MANNOSYL-D-GLYCERATE TRANSPORT/METABOLISM SYSTEM REPRESSOR MNGR-RELATED"/>
    <property type="match status" value="1"/>
</dbReference>
<dbReference type="AlphaFoldDB" id="A0AAF1JWB1"/>
<reference evidence="5" key="1">
    <citation type="submission" date="2020-01" db="EMBL/GenBank/DDBJ databases">
        <authorList>
            <person name="Rat A."/>
        </authorList>
    </citation>
    <scope>NUCLEOTIDE SEQUENCE</scope>
    <source>
        <strain evidence="5">LMG 28251</strain>
    </source>
</reference>
<evidence type="ECO:0000256" key="1">
    <source>
        <dbReference type="ARBA" id="ARBA00023015"/>
    </source>
</evidence>
<organism evidence="5 6">
    <name type="scientific">Plastoroseomonas arctica</name>
    <dbReference type="NCBI Taxonomy" id="1509237"/>
    <lineage>
        <taxon>Bacteria</taxon>
        <taxon>Pseudomonadati</taxon>
        <taxon>Pseudomonadota</taxon>
        <taxon>Alphaproteobacteria</taxon>
        <taxon>Acetobacterales</taxon>
        <taxon>Acetobacteraceae</taxon>
        <taxon>Plastoroseomonas</taxon>
    </lineage>
</organism>
<dbReference type="Pfam" id="PF00392">
    <property type="entry name" value="GntR"/>
    <property type="match status" value="1"/>
</dbReference>
<dbReference type="GO" id="GO:0045892">
    <property type="term" value="P:negative regulation of DNA-templated transcription"/>
    <property type="evidence" value="ECO:0007669"/>
    <property type="project" value="TreeGrafter"/>
</dbReference>
<evidence type="ECO:0000256" key="3">
    <source>
        <dbReference type="ARBA" id="ARBA00023163"/>
    </source>
</evidence>
<dbReference type="GO" id="GO:0003700">
    <property type="term" value="F:DNA-binding transcription factor activity"/>
    <property type="evidence" value="ECO:0007669"/>
    <property type="project" value="InterPro"/>
</dbReference>
<dbReference type="InterPro" id="IPR036390">
    <property type="entry name" value="WH_DNA-bd_sf"/>
</dbReference>
<feature type="domain" description="HTH gntR-type" evidence="4">
    <location>
        <begin position="22"/>
        <end position="90"/>
    </location>
</feature>
<dbReference type="GO" id="GO:0003677">
    <property type="term" value="F:DNA binding"/>
    <property type="evidence" value="ECO:0007669"/>
    <property type="project" value="UniProtKB-KW"/>
</dbReference>
<proteinExistence type="predicted"/>
<gene>
    <name evidence="5" type="primary">phnF</name>
    <name evidence="5" type="ORF">GXW79_07890</name>
</gene>
<evidence type="ECO:0000259" key="4">
    <source>
        <dbReference type="PROSITE" id="PS50949"/>
    </source>
</evidence>
<keyword evidence="2" id="KW-0238">DNA-binding</keyword>
<sequence>MVEALVTGERTTTATLDRGRGVSLWHQIASAIERDIIAGLWIPGARLPTEAEFTARFAVNRHTVRRAMESLESRGMIRIEQGRGSFVAEDVLEYPLGTRTRFSENIRRQKKEPQGRILGIETIAAEGAVATALGLRRGRPVLRVERLAMANGTPIVIGAHHFPLPRFEAMPAALAQQASITVALAACGLPDYHRVRTRVTARMPTAEEATLLHQARIRPLIVAEALNADPEGRPVDFTLSRYASGRVQIVVEGE</sequence>
<comment type="caution">
    <text evidence="5">The sequence shown here is derived from an EMBL/GenBank/DDBJ whole genome shotgun (WGS) entry which is preliminary data.</text>
</comment>
<dbReference type="InterPro" id="IPR012702">
    <property type="entry name" value="CP_lyase_PhnF"/>
</dbReference>
<name>A0AAF1JWB1_9PROT</name>
<accession>A0AAF1JWB1</accession>
<dbReference type="Gene3D" id="1.10.10.10">
    <property type="entry name" value="Winged helix-like DNA-binding domain superfamily/Winged helix DNA-binding domain"/>
    <property type="match status" value="1"/>
</dbReference>
<dbReference type="InterPro" id="IPR036388">
    <property type="entry name" value="WH-like_DNA-bd_sf"/>
</dbReference>
<dbReference type="InterPro" id="IPR028978">
    <property type="entry name" value="Chorismate_lyase_/UTRA_dom_sf"/>
</dbReference>
<dbReference type="InterPro" id="IPR000524">
    <property type="entry name" value="Tscrpt_reg_HTH_GntR"/>
</dbReference>
<dbReference type="NCBIfam" id="TIGR02325">
    <property type="entry name" value="C_P_lyase_phnF"/>
    <property type="match status" value="1"/>
</dbReference>
<dbReference type="EMBL" id="JAAEDH010000007">
    <property type="protein sequence ID" value="MBR0654997.1"/>
    <property type="molecule type" value="Genomic_DNA"/>
</dbReference>
<dbReference type="PRINTS" id="PR00035">
    <property type="entry name" value="HTHGNTR"/>
</dbReference>
<keyword evidence="1" id="KW-0805">Transcription regulation</keyword>
<keyword evidence="6" id="KW-1185">Reference proteome</keyword>
<dbReference type="PROSITE" id="PS50949">
    <property type="entry name" value="HTH_GNTR"/>
    <property type="match status" value="1"/>
</dbReference>